<protein>
    <submittedName>
        <fullName evidence="1">Uncharacterized protein</fullName>
    </submittedName>
</protein>
<reference evidence="1" key="2">
    <citation type="submission" date="2020-08" db="EMBL/GenBank/DDBJ databases">
        <title>Plant Genome Project.</title>
        <authorList>
            <person name="Zhang R.-G."/>
        </authorList>
    </citation>
    <scope>NUCLEOTIDE SEQUENCE</scope>
    <source>
        <strain evidence="1">Huo1</strain>
        <tissue evidence="1">Leaf</tissue>
    </source>
</reference>
<name>A0A8X8WAI1_SALSN</name>
<accession>A0A8X8WAI1</accession>
<evidence type="ECO:0000313" key="1">
    <source>
        <dbReference type="EMBL" id="KAG6391040.1"/>
    </source>
</evidence>
<reference evidence="1" key="1">
    <citation type="submission" date="2018-01" db="EMBL/GenBank/DDBJ databases">
        <authorList>
            <person name="Mao J.F."/>
        </authorList>
    </citation>
    <scope>NUCLEOTIDE SEQUENCE</scope>
    <source>
        <strain evidence="1">Huo1</strain>
        <tissue evidence="1">Leaf</tissue>
    </source>
</reference>
<organism evidence="1">
    <name type="scientific">Salvia splendens</name>
    <name type="common">Scarlet sage</name>
    <dbReference type="NCBI Taxonomy" id="180675"/>
    <lineage>
        <taxon>Eukaryota</taxon>
        <taxon>Viridiplantae</taxon>
        <taxon>Streptophyta</taxon>
        <taxon>Embryophyta</taxon>
        <taxon>Tracheophyta</taxon>
        <taxon>Spermatophyta</taxon>
        <taxon>Magnoliopsida</taxon>
        <taxon>eudicotyledons</taxon>
        <taxon>Gunneridae</taxon>
        <taxon>Pentapetalae</taxon>
        <taxon>asterids</taxon>
        <taxon>lamiids</taxon>
        <taxon>Lamiales</taxon>
        <taxon>Lamiaceae</taxon>
        <taxon>Nepetoideae</taxon>
        <taxon>Mentheae</taxon>
        <taxon>Salviinae</taxon>
        <taxon>Salvia</taxon>
        <taxon>Salvia subgen. Calosphace</taxon>
        <taxon>core Calosphace</taxon>
    </lineage>
</organism>
<comment type="caution">
    <text evidence="1">The sequence shown here is derived from an EMBL/GenBank/DDBJ whole genome shotgun (WGS) entry which is preliminary data.</text>
</comment>
<dbReference type="AlphaFoldDB" id="A0A8X8WAI1"/>
<evidence type="ECO:0000313" key="2">
    <source>
        <dbReference type="Proteomes" id="UP000298416"/>
    </source>
</evidence>
<dbReference type="EMBL" id="PNBA02000019">
    <property type="protein sequence ID" value="KAG6391040.1"/>
    <property type="molecule type" value="Genomic_DNA"/>
</dbReference>
<sequence>MKYGGGSVIIDDGKAREFAGRQAYAPSSWCQGASESGEEYDLEMTLDLLNNSGLSGKRVRDQGTISCHWMYELLDMAPDADVAINLETMRKMMGGLCCGLVYSRRTCTTFTNGSKPSRARRLCVEYRWNGGCGEDDSCDAKLVYNHERVVLNFPCGGWVYVSGEFSVADVLRKLLLQLGAGIEQQ</sequence>
<proteinExistence type="predicted"/>
<keyword evidence="2" id="KW-1185">Reference proteome</keyword>
<dbReference type="Proteomes" id="UP000298416">
    <property type="component" value="Unassembled WGS sequence"/>
</dbReference>
<gene>
    <name evidence="1" type="ORF">SASPL_148787</name>
</gene>